<feature type="transmembrane region" description="Helical" evidence="1">
    <location>
        <begin position="282"/>
        <end position="300"/>
    </location>
</feature>
<protein>
    <submittedName>
        <fullName evidence="2">Uncharacterized protein</fullName>
    </submittedName>
</protein>
<name>A0A1B8HLH3_9GAMM</name>
<organism evidence="2 3">
    <name type="scientific">Morganella psychrotolerans</name>
    <dbReference type="NCBI Taxonomy" id="368603"/>
    <lineage>
        <taxon>Bacteria</taxon>
        <taxon>Pseudomonadati</taxon>
        <taxon>Pseudomonadota</taxon>
        <taxon>Gammaproteobacteria</taxon>
        <taxon>Enterobacterales</taxon>
        <taxon>Morganellaceae</taxon>
        <taxon>Morganella</taxon>
    </lineage>
</organism>
<dbReference type="STRING" id="368603.AYY16_14450"/>
<reference evidence="2 3" key="1">
    <citation type="submission" date="2016-06" db="EMBL/GenBank/DDBJ databases">
        <authorList>
            <person name="Kjaerup R.B."/>
            <person name="Dalgaard T.S."/>
            <person name="Juul-Madsen H.R."/>
        </authorList>
    </citation>
    <scope>NUCLEOTIDE SEQUENCE [LARGE SCALE GENOMIC DNA]</scope>
    <source>
        <strain evidence="2 3">GCSL-Mp3</strain>
    </source>
</reference>
<dbReference type="Proteomes" id="UP000092247">
    <property type="component" value="Unassembled WGS sequence"/>
</dbReference>
<feature type="transmembrane region" description="Helical" evidence="1">
    <location>
        <begin position="244"/>
        <end position="270"/>
    </location>
</feature>
<feature type="transmembrane region" description="Helical" evidence="1">
    <location>
        <begin position="210"/>
        <end position="232"/>
    </location>
</feature>
<feature type="transmembrane region" description="Helical" evidence="1">
    <location>
        <begin position="122"/>
        <end position="148"/>
    </location>
</feature>
<evidence type="ECO:0000313" key="3">
    <source>
        <dbReference type="Proteomes" id="UP000092247"/>
    </source>
</evidence>
<evidence type="ECO:0000256" key="1">
    <source>
        <dbReference type="SAM" id="Phobius"/>
    </source>
</evidence>
<proteinExistence type="predicted"/>
<sequence length="311" mass="34860">MNQPTFFRLPLLFVLSYLLIMMGNLILNIYPQVSNHGETISLWNYLSPVLGHHFIQMTGQFALVSLFFYHTRITLLNRKSVLGVIGLAIFLYAVNYALAMLKMTVIRSVLQDYGPDKFDFSLLIKLVSLADLLIYLVSFLVLYLAVRLTADRYIKNTQPFLLTAETSPVIYGVLFSTGMVYLMWLISLSAFSMIAGNLSGISPKMLTQSILSVAINLIISGGVIFLCIRKIFPVKESTLRVRELTISVITTVILSIVLMIAIAAIFIFILMGDNFYLSAVRLENGFIGCAVVSAVLILLLSRKVIRFVFRT</sequence>
<keyword evidence="1" id="KW-1133">Transmembrane helix</keyword>
<feature type="transmembrane region" description="Helical" evidence="1">
    <location>
        <begin position="169"/>
        <end position="190"/>
    </location>
</feature>
<feature type="transmembrane region" description="Helical" evidence="1">
    <location>
        <begin position="81"/>
        <end position="102"/>
    </location>
</feature>
<keyword evidence="1" id="KW-0472">Membrane</keyword>
<accession>A0A1B8HLH3</accession>
<evidence type="ECO:0000313" key="2">
    <source>
        <dbReference type="EMBL" id="OBU10263.1"/>
    </source>
</evidence>
<gene>
    <name evidence="2" type="ORF">AYY17_16915</name>
</gene>
<dbReference type="AlphaFoldDB" id="A0A1B8HLH3"/>
<dbReference type="EMBL" id="LZEX01000005">
    <property type="protein sequence ID" value="OBU10263.1"/>
    <property type="molecule type" value="Genomic_DNA"/>
</dbReference>
<feature type="transmembrane region" description="Helical" evidence="1">
    <location>
        <begin position="50"/>
        <end position="69"/>
    </location>
</feature>
<feature type="transmembrane region" description="Helical" evidence="1">
    <location>
        <begin position="12"/>
        <end position="30"/>
    </location>
</feature>
<keyword evidence="1" id="KW-0812">Transmembrane</keyword>
<dbReference type="RefSeq" id="WP_067422245.1">
    <property type="nucleotide sequence ID" value="NZ_LZEX01000005.1"/>
</dbReference>
<comment type="caution">
    <text evidence="2">The sequence shown here is derived from an EMBL/GenBank/DDBJ whole genome shotgun (WGS) entry which is preliminary data.</text>
</comment>